<evidence type="ECO:0000313" key="1">
    <source>
        <dbReference type="EMBL" id="KAH7941236.1"/>
    </source>
</evidence>
<gene>
    <name evidence="1" type="ORF">HPB49_011268</name>
</gene>
<evidence type="ECO:0000313" key="2">
    <source>
        <dbReference type="Proteomes" id="UP000821865"/>
    </source>
</evidence>
<proteinExistence type="predicted"/>
<sequence>MSAEAFRVINGLYLGKHFPDDTVLSTMAYKPQRGDLIIVSYPKCGTTWTHHIVYNILMDAEEPQDPLDQVLRMPFLEMQGAEAAVYAPQPRVLKTHLPFHMNPYSPDAKYIYITRNPYDCCVSFYYHTRNNPPYQFGEGTFEEFFELFLQGRVDFGDYFDNVVSWYEHRSDPNVLFLTYEELKKDTAGLVLRIAAFIGEDRETRLKENPELLRKILEHSSMEYMKQKVGDSRQAPRREFSNSPKMKNLRPELLKGLNNLMEFTKKPMTGNFVRKAQVGDWRNHFSSQQIQRMKQRIAEATVRSDFMTLWRDVDIP</sequence>
<accession>A0ACB8CEY4</accession>
<dbReference type="EMBL" id="CM023476">
    <property type="protein sequence ID" value="KAH7941236.1"/>
    <property type="molecule type" value="Genomic_DNA"/>
</dbReference>
<keyword evidence="2" id="KW-1185">Reference proteome</keyword>
<reference evidence="1" key="1">
    <citation type="submission" date="2020-05" db="EMBL/GenBank/DDBJ databases">
        <title>Large-scale comparative analyses of tick genomes elucidate their genetic diversity and vector capacities.</title>
        <authorList>
            <person name="Jia N."/>
            <person name="Wang J."/>
            <person name="Shi W."/>
            <person name="Du L."/>
            <person name="Sun Y."/>
            <person name="Zhan W."/>
            <person name="Jiang J."/>
            <person name="Wang Q."/>
            <person name="Zhang B."/>
            <person name="Ji P."/>
            <person name="Sakyi L.B."/>
            <person name="Cui X."/>
            <person name="Yuan T."/>
            <person name="Jiang B."/>
            <person name="Yang W."/>
            <person name="Lam T.T.-Y."/>
            <person name="Chang Q."/>
            <person name="Ding S."/>
            <person name="Wang X."/>
            <person name="Zhu J."/>
            <person name="Ruan X."/>
            <person name="Zhao L."/>
            <person name="Wei J."/>
            <person name="Que T."/>
            <person name="Du C."/>
            <person name="Cheng J."/>
            <person name="Dai P."/>
            <person name="Han X."/>
            <person name="Huang E."/>
            <person name="Gao Y."/>
            <person name="Liu J."/>
            <person name="Shao H."/>
            <person name="Ye R."/>
            <person name="Li L."/>
            <person name="Wei W."/>
            <person name="Wang X."/>
            <person name="Wang C."/>
            <person name="Yang T."/>
            <person name="Huo Q."/>
            <person name="Li W."/>
            <person name="Guo W."/>
            <person name="Chen H."/>
            <person name="Zhou L."/>
            <person name="Ni X."/>
            <person name="Tian J."/>
            <person name="Zhou Y."/>
            <person name="Sheng Y."/>
            <person name="Liu T."/>
            <person name="Pan Y."/>
            <person name="Xia L."/>
            <person name="Li J."/>
            <person name="Zhao F."/>
            <person name="Cao W."/>
        </authorList>
    </citation>
    <scope>NUCLEOTIDE SEQUENCE</scope>
    <source>
        <strain evidence="1">Dsil-2018</strain>
    </source>
</reference>
<organism evidence="1 2">
    <name type="scientific">Dermacentor silvarum</name>
    <name type="common">Tick</name>
    <dbReference type="NCBI Taxonomy" id="543639"/>
    <lineage>
        <taxon>Eukaryota</taxon>
        <taxon>Metazoa</taxon>
        <taxon>Ecdysozoa</taxon>
        <taxon>Arthropoda</taxon>
        <taxon>Chelicerata</taxon>
        <taxon>Arachnida</taxon>
        <taxon>Acari</taxon>
        <taxon>Parasitiformes</taxon>
        <taxon>Ixodida</taxon>
        <taxon>Ixodoidea</taxon>
        <taxon>Ixodidae</taxon>
        <taxon>Rhipicephalinae</taxon>
        <taxon>Dermacentor</taxon>
    </lineage>
</organism>
<name>A0ACB8CEY4_DERSI</name>
<dbReference type="Proteomes" id="UP000821865">
    <property type="component" value="Chromosome 7"/>
</dbReference>
<comment type="caution">
    <text evidence="1">The sequence shown here is derived from an EMBL/GenBank/DDBJ whole genome shotgun (WGS) entry which is preliminary data.</text>
</comment>
<protein>
    <submittedName>
        <fullName evidence="1">Uncharacterized protein</fullName>
    </submittedName>
</protein>